<keyword evidence="2" id="KW-0732">Signal</keyword>
<organism evidence="3 4">
    <name type="scientific">Citreimonas salinaria</name>
    <dbReference type="NCBI Taxonomy" id="321339"/>
    <lineage>
        <taxon>Bacteria</taxon>
        <taxon>Pseudomonadati</taxon>
        <taxon>Pseudomonadota</taxon>
        <taxon>Alphaproteobacteria</taxon>
        <taxon>Rhodobacterales</taxon>
        <taxon>Roseobacteraceae</taxon>
        <taxon>Citreimonas</taxon>
    </lineage>
</organism>
<evidence type="ECO:0000256" key="1">
    <source>
        <dbReference type="SAM" id="MobiDB-lite"/>
    </source>
</evidence>
<protein>
    <recommendedName>
        <fullName evidence="5">Nickel/cobalt transporter regulator</fullName>
    </recommendedName>
</protein>
<accession>A0A1H3M1N1</accession>
<evidence type="ECO:0008006" key="5">
    <source>
        <dbReference type="Google" id="ProtNLM"/>
    </source>
</evidence>
<evidence type="ECO:0000313" key="4">
    <source>
        <dbReference type="Proteomes" id="UP000199286"/>
    </source>
</evidence>
<dbReference type="Proteomes" id="UP000199286">
    <property type="component" value="Unassembled WGS sequence"/>
</dbReference>
<gene>
    <name evidence="3" type="ORF">SAMN05444340_11564</name>
</gene>
<reference evidence="3 4" key="1">
    <citation type="submission" date="2016-10" db="EMBL/GenBank/DDBJ databases">
        <authorList>
            <person name="de Groot N.N."/>
        </authorList>
    </citation>
    <scope>NUCLEOTIDE SEQUENCE [LARGE SCALE GENOMIC DNA]</scope>
    <source>
        <strain evidence="3 4">DSM 26880</strain>
    </source>
</reference>
<proteinExistence type="predicted"/>
<dbReference type="OrthoDB" id="7666115at2"/>
<feature type="signal peptide" evidence="2">
    <location>
        <begin position="1"/>
        <end position="25"/>
    </location>
</feature>
<evidence type="ECO:0000313" key="3">
    <source>
        <dbReference type="EMBL" id="SDY70657.1"/>
    </source>
</evidence>
<dbReference type="AlphaFoldDB" id="A0A1H3M1N1"/>
<dbReference type="RefSeq" id="WP_143042304.1">
    <property type="nucleotide sequence ID" value="NZ_FNPF01000015.1"/>
</dbReference>
<evidence type="ECO:0000256" key="2">
    <source>
        <dbReference type="SAM" id="SignalP"/>
    </source>
</evidence>
<sequence>MTYLANLTAMTLAALIFAPGLSADAQPAGCPPGLAKKNPPCVPPGQAKKGVTTEQWLTLHQVGERVDPDNVDWIDDFARYDLPPLSDGRRYATIDGTLVVLDPESYEILQLIRSAAAVFD</sequence>
<name>A0A1H3M1N1_9RHOB</name>
<keyword evidence="4" id="KW-1185">Reference proteome</keyword>
<feature type="region of interest" description="Disordered" evidence="1">
    <location>
        <begin position="28"/>
        <end position="48"/>
    </location>
</feature>
<feature type="chain" id="PRO_5011598556" description="Nickel/cobalt transporter regulator" evidence="2">
    <location>
        <begin position="26"/>
        <end position="120"/>
    </location>
</feature>
<dbReference type="EMBL" id="FNPF01000015">
    <property type="protein sequence ID" value="SDY70657.1"/>
    <property type="molecule type" value="Genomic_DNA"/>
</dbReference>